<name>A0AAV1CTY8_OLDCO</name>
<proteinExistence type="predicted"/>
<keyword evidence="2" id="KW-1185">Reference proteome</keyword>
<protein>
    <submittedName>
        <fullName evidence="1">OLC1v1035850C1</fullName>
    </submittedName>
</protein>
<dbReference type="Proteomes" id="UP001161247">
    <property type="component" value="Chromosome 3"/>
</dbReference>
<organism evidence="1 2">
    <name type="scientific">Oldenlandia corymbosa var. corymbosa</name>
    <dbReference type="NCBI Taxonomy" id="529605"/>
    <lineage>
        <taxon>Eukaryota</taxon>
        <taxon>Viridiplantae</taxon>
        <taxon>Streptophyta</taxon>
        <taxon>Embryophyta</taxon>
        <taxon>Tracheophyta</taxon>
        <taxon>Spermatophyta</taxon>
        <taxon>Magnoliopsida</taxon>
        <taxon>eudicotyledons</taxon>
        <taxon>Gunneridae</taxon>
        <taxon>Pentapetalae</taxon>
        <taxon>asterids</taxon>
        <taxon>lamiids</taxon>
        <taxon>Gentianales</taxon>
        <taxon>Rubiaceae</taxon>
        <taxon>Rubioideae</taxon>
        <taxon>Spermacoceae</taxon>
        <taxon>Hedyotis-Oldenlandia complex</taxon>
        <taxon>Oldenlandia</taxon>
    </lineage>
</organism>
<dbReference type="EMBL" id="OX459120">
    <property type="protein sequence ID" value="CAI9099079.1"/>
    <property type="molecule type" value="Genomic_DNA"/>
</dbReference>
<reference evidence="1" key="1">
    <citation type="submission" date="2023-03" db="EMBL/GenBank/DDBJ databases">
        <authorList>
            <person name="Julca I."/>
        </authorList>
    </citation>
    <scope>NUCLEOTIDE SEQUENCE</scope>
</reference>
<dbReference type="AlphaFoldDB" id="A0AAV1CTY8"/>
<gene>
    <name evidence="1" type="ORF">OLC1_LOCUS9161</name>
</gene>
<evidence type="ECO:0000313" key="2">
    <source>
        <dbReference type="Proteomes" id="UP001161247"/>
    </source>
</evidence>
<evidence type="ECO:0000313" key="1">
    <source>
        <dbReference type="EMBL" id="CAI9099079.1"/>
    </source>
</evidence>
<sequence length="149" mass="16605">MSFSSLSSTHTPDDNLTRDTAALVPLTERSSTRIINLALPQELGDRLTHFVVLMMKNFGKPSLKEPALQEGRTSVVPGVEPRLEAILDEHEVSQSPFVEHICLCTKPNNFKLPEDIKKHREDTCPVTFLADYTAAMDLWGASRELMAKA</sequence>
<accession>A0AAV1CTY8</accession>